<dbReference type="InterPro" id="IPR012347">
    <property type="entry name" value="Ferritin-like"/>
</dbReference>
<organism evidence="4 5">
    <name type="scientific">Bacillus solimangrovi</name>
    <dbReference type="NCBI Taxonomy" id="1305675"/>
    <lineage>
        <taxon>Bacteria</taxon>
        <taxon>Bacillati</taxon>
        <taxon>Bacillota</taxon>
        <taxon>Bacilli</taxon>
        <taxon>Bacillales</taxon>
        <taxon>Bacillaceae</taxon>
        <taxon>Bacillus</taxon>
    </lineage>
</organism>
<proteinExistence type="inferred from homology"/>
<dbReference type="AlphaFoldDB" id="A0A1E5LK47"/>
<comment type="caution">
    <text evidence="4">The sequence shown here is derived from an EMBL/GenBank/DDBJ whole genome shotgun (WGS) entry which is preliminary data.</text>
</comment>
<comment type="subcellular location">
    <subcellularLocation>
        <location evidence="2">Spore coat</location>
    </subcellularLocation>
</comment>
<dbReference type="STRING" id="1305675.BFG57_08315"/>
<keyword evidence="5" id="KW-1185">Reference proteome</keyword>
<dbReference type="OrthoDB" id="2577233at2"/>
<reference evidence="4 5" key="1">
    <citation type="submission" date="2016-08" db="EMBL/GenBank/DDBJ databases">
        <title>Genome of Bacillus solimangrovi GH2-4.</title>
        <authorList>
            <person name="Lim S."/>
            <person name="Kim B.-C."/>
        </authorList>
    </citation>
    <scope>NUCLEOTIDE SEQUENCE [LARGE SCALE GENOMIC DNA]</scope>
    <source>
        <strain evidence="4 5">GH2-4</strain>
    </source>
</reference>
<dbReference type="PANTHER" id="PTHR39183:SF1">
    <property type="entry name" value="SPORE COAT PROTEIN F-LIKE PROTEIN YHCQ"/>
    <property type="match status" value="1"/>
</dbReference>
<dbReference type="PANTHER" id="PTHR39183">
    <property type="entry name" value="SPORE COAT PROTEIN F-LIKE PROTEIN YHCQ"/>
    <property type="match status" value="1"/>
</dbReference>
<sequence length="209" mass="24040">MFLINPSGEQVSPNTKSDQLTDVGFGGHEVFDVQEVIAGLISLLDQYQMYEQYIQDTELKRILQHQTAFLTHMYNSIIDCFKKNRKTISPIEKYEMTLNVNVTFGIKPSQPLKPNQSVSELSERGLSAYMLGHTKSLASLFAMTSLEMPNPMMRRIIANNVSNLIEMSYEIFLYQNKYGYYQVPQLKEQDLNYILNSYTAVLNPSNNFH</sequence>
<dbReference type="InterPro" id="IPR012851">
    <property type="entry name" value="Spore_coat_CotF-like"/>
</dbReference>
<protein>
    <submittedName>
        <fullName evidence="4">Spore gernimation protein GerQ</fullName>
    </submittedName>
</protein>
<evidence type="ECO:0000256" key="3">
    <source>
        <dbReference type="ARBA" id="ARBA00024344"/>
    </source>
</evidence>
<dbReference type="GO" id="GO:0030435">
    <property type="term" value="P:sporulation resulting in formation of a cellular spore"/>
    <property type="evidence" value="ECO:0007669"/>
    <property type="project" value="UniProtKB-KW"/>
</dbReference>
<gene>
    <name evidence="4" type="ORF">BFG57_08315</name>
</gene>
<dbReference type="Gene3D" id="1.20.1260.10">
    <property type="match status" value="1"/>
</dbReference>
<evidence type="ECO:0000256" key="1">
    <source>
        <dbReference type="ARBA" id="ARBA00022969"/>
    </source>
</evidence>
<dbReference type="Pfam" id="PF07875">
    <property type="entry name" value="Coat_F"/>
    <property type="match status" value="1"/>
</dbReference>
<evidence type="ECO:0000313" key="4">
    <source>
        <dbReference type="EMBL" id="OEH94454.1"/>
    </source>
</evidence>
<evidence type="ECO:0000256" key="2">
    <source>
        <dbReference type="ARBA" id="ARBA00024325"/>
    </source>
</evidence>
<dbReference type="Proteomes" id="UP000095209">
    <property type="component" value="Unassembled WGS sequence"/>
</dbReference>
<comment type="similarity">
    <text evidence="3">Belongs to the CotF family.</text>
</comment>
<dbReference type="RefSeq" id="WP_069715601.1">
    <property type="nucleotide sequence ID" value="NZ_MJEH01000002.1"/>
</dbReference>
<name>A0A1E5LK47_9BACI</name>
<accession>A0A1E5LK47</accession>
<evidence type="ECO:0000313" key="5">
    <source>
        <dbReference type="Proteomes" id="UP000095209"/>
    </source>
</evidence>
<keyword evidence="1" id="KW-0749">Sporulation</keyword>
<dbReference type="EMBL" id="MJEH01000002">
    <property type="protein sequence ID" value="OEH94454.1"/>
    <property type="molecule type" value="Genomic_DNA"/>
</dbReference>